<dbReference type="Proteomes" id="UP000275408">
    <property type="component" value="Unassembled WGS sequence"/>
</dbReference>
<accession>A0A3M6TT30</accession>
<protein>
    <submittedName>
        <fullName evidence="1">Uncharacterized protein</fullName>
    </submittedName>
</protein>
<dbReference type="AlphaFoldDB" id="A0A3M6TT30"/>
<gene>
    <name evidence="1" type="ORF">pdam_00006021</name>
</gene>
<name>A0A3M6TT30_POCDA</name>
<evidence type="ECO:0000313" key="2">
    <source>
        <dbReference type="Proteomes" id="UP000275408"/>
    </source>
</evidence>
<dbReference type="EMBL" id="RCHS01002978">
    <property type="protein sequence ID" value="RMX44491.1"/>
    <property type="molecule type" value="Genomic_DNA"/>
</dbReference>
<keyword evidence="2" id="KW-1185">Reference proteome</keyword>
<organism evidence="1 2">
    <name type="scientific">Pocillopora damicornis</name>
    <name type="common">Cauliflower coral</name>
    <name type="synonym">Millepora damicornis</name>
    <dbReference type="NCBI Taxonomy" id="46731"/>
    <lineage>
        <taxon>Eukaryota</taxon>
        <taxon>Metazoa</taxon>
        <taxon>Cnidaria</taxon>
        <taxon>Anthozoa</taxon>
        <taxon>Hexacorallia</taxon>
        <taxon>Scleractinia</taxon>
        <taxon>Astrocoeniina</taxon>
        <taxon>Pocilloporidae</taxon>
        <taxon>Pocillopora</taxon>
    </lineage>
</organism>
<evidence type="ECO:0000313" key="1">
    <source>
        <dbReference type="EMBL" id="RMX44491.1"/>
    </source>
</evidence>
<reference evidence="1 2" key="1">
    <citation type="journal article" date="2018" name="Sci. Rep.">
        <title>Comparative analysis of the Pocillopora damicornis genome highlights role of immune system in coral evolution.</title>
        <authorList>
            <person name="Cunning R."/>
            <person name="Bay R.A."/>
            <person name="Gillette P."/>
            <person name="Baker A.C."/>
            <person name="Traylor-Knowles N."/>
        </authorList>
    </citation>
    <scope>NUCLEOTIDE SEQUENCE [LARGE SCALE GENOMIC DNA]</scope>
    <source>
        <strain evidence="1">RSMAS</strain>
        <tissue evidence="1">Whole animal</tissue>
    </source>
</reference>
<comment type="caution">
    <text evidence="1">The sequence shown here is derived from an EMBL/GenBank/DDBJ whole genome shotgun (WGS) entry which is preliminary data.</text>
</comment>
<proteinExistence type="predicted"/>
<sequence length="119" mass="13249">MTLEKVKALLHEFGLPLVNQLNTYQIALTEKLNVLGAQDDKILALMTEERIKDEIKETGNFRIYSSDDIEAQALQALEINSESYGKLLIPSLVEKITSKYAVDNFKGHGSTIMGLGCFT</sequence>